<dbReference type="AlphaFoldDB" id="X1UI99"/>
<accession>X1UI99</accession>
<proteinExistence type="predicted"/>
<organism evidence="1">
    <name type="scientific">marine sediment metagenome</name>
    <dbReference type="NCBI Taxonomy" id="412755"/>
    <lineage>
        <taxon>unclassified sequences</taxon>
        <taxon>metagenomes</taxon>
        <taxon>ecological metagenomes</taxon>
    </lineage>
</organism>
<protein>
    <submittedName>
        <fullName evidence="1">Uncharacterized protein</fullName>
    </submittedName>
</protein>
<gene>
    <name evidence="1" type="ORF">S12H4_50005</name>
</gene>
<dbReference type="EMBL" id="BARW01031440">
    <property type="protein sequence ID" value="GAJ03302.1"/>
    <property type="molecule type" value="Genomic_DNA"/>
</dbReference>
<evidence type="ECO:0000313" key="1">
    <source>
        <dbReference type="EMBL" id="GAJ03302.1"/>
    </source>
</evidence>
<name>X1UI99_9ZZZZ</name>
<comment type="caution">
    <text evidence="1">The sequence shown here is derived from an EMBL/GenBank/DDBJ whole genome shotgun (WGS) entry which is preliminary data.</text>
</comment>
<feature type="non-terminal residue" evidence="1">
    <location>
        <position position="164"/>
    </location>
</feature>
<reference evidence="1" key="1">
    <citation type="journal article" date="2014" name="Front. Microbiol.">
        <title>High frequency of phylogenetically diverse reductive dehalogenase-homologous genes in deep subseafloor sedimentary metagenomes.</title>
        <authorList>
            <person name="Kawai M."/>
            <person name="Futagami T."/>
            <person name="Toyoda A."/>
            <person name="Takaki Y."/>
            <person name="Nishi S."/>
            <person name="Hori S."/>
            <person name="Arai W."/>
            <person name="Tsubouchi T."/>
            <person name="Morono Y."/>
            <person name="Uchiyama I."/>
            <person name="Ito T."/>
            <person name="Fujiyama A."/>
            <person name="Inagaki F."/>
            <person name="Takami H."/>
        </authorList>
    </citation>
    <scope>NUCLEOTIDE SEQUENCE</scope>
    <source>
        <strain evidence="1">Expedition CK06-06</strain>
    </source>
</reference>
<sequence>MASLGMAGNVQHAYSHNAAVEGDIELLVSRRRPRKSAEAVGLITVRPREFSADWRITYTISRASAKRLYLLADKSLGQEFKIASTTVPISSKSIVQPDEKTIPLSEELAQRYNLWLLNLDHSSLGNVVIDVHYERPVVDKSFGVPLARPVCGGEISEQLAVQAS</sequence>